<dbReference type="Proteomes" id="UP000253303">
    <property type="component" value="Unassembled WGS sequence"/>
</dbReference>
<reference evidence="4 5" key="1">
    <citation type="submission" date="2018-06" db="EMBL/GenBank/DDBJ databases">
        <title>Sphaerisporangium craniellae sp. nov., isolated from a marine sponge in the South China Sea.</title>
        <authorList>
            <person name="Li L."/>
        </authorList>
    </citation>
    <scope>NUCLEOTIDE SEQUENCE [LARGE SCALE GENOMIC DNA]</scope>
    <source>
        <strain evidence="4 5">LHW63015</strain>
    </source>
</reference>
<dbReference type="InterPro" id="IPR026881">
    <property type="entry name" value="WYL_dom"/>
</dbReference>
<protein>
    <submittedName>
        <fullName evidence="4">Transcriptional regulator</fullName>
    </submittedName>
</protein>
<evidence type="ECO:0000256" key="1">
    <source>
        <dbReference type="ARBA" id="ARBA00023015"/>
    </source>
</evidence>
<dbReference type="InterPro" id="IPR051534">
    <property type="entry name" value="CBASS_pafABC_assoc_protein"/>
</dbReference>
<evidence type="ECO:0000313" key="4">
    <source>
        <dbReference type="EMBL" id="RBQ17937.1"/>
    </source>
</evidence>
<evidence type="ECO:0000259" key="3">
    <source>
        <dbReference type="PROSITE" id="PS51000"/>
    </source>
</evidence>
<feature type="domain" description="HTH deoR-type" evidence="3">
    <location>
        <begin position="2"/>
        <end position="57"/>
    </location>
</feature>
<dbReference type="RefSeq" id="WP_113982539.1">
    <property type="nucleotide sequence ID" value="NZ_QMEY01000009.1"/>
</dbReference>
<dbReference type="GO" id="GO:0003700">
    <property type="term" value="F:DNA-binding transcription factor activity"/>
    <property type="evidence" value="ECO:0007669"/>
    <property type="project" value="InterPro"/>
</dbReference>
<keyword evidence="2" id="KW-0804">Transcription</keyword>
<proteinExistence type="predicted"/>
<dbReference type="PROSITE" id="PS51000">
    <property type="entry name" value="HTH_DEOR_2"/>
    <property type="match status" value="1"/>
</dbReference>
<accession>A0A366LVZ7</accession>
<dbReference type="InterPro" id="IPR036388">
    <property type="entry name" value="WH-like_DNA-bd_sf"/>
</dbReference>
<comment type="caution">
    <text evidence="4">The sequence shown here is derived from an EMBL/GenBank/DDBJ whole genome shotgun (WGS) entry which is preliminary data.</text>
</comment>
<dbReference type="InterPro" id="IPR057727">
    <property type="entry name" value="WCX_dom"/>
</dbReference>
<sequence>MRASRLVSILLLLQTHDRLTARELAERLEVSERTIYRDIDSLSAAGVPVYGEAGHQGGFRLVAGFRTRLTGLTGQEAEALFLTGLPAAAGDLGLGEAAAAAELKLMAALPETMRGRSGRLRERFHLDTPPWYHEGDPTPHLTAVARAVWHQRRVRFRYLRWERPHEVERTAEPYGLVLKGGHWYVVARGSEGFRTYRVSRILDLTVLDDVFEREEGFDLVAHWRAYLADFDARRYQGKAVVRLSPAGLERLPHLAEAATVQAAAETATPEPDGWTRVSLPIESDEQAVGDLLRLGPDAEVIAPRRLRERMAEALAATAGHYGLALAISGTGGRVPRA</sequence>
<dbReference type="AlphaFoldDB" id="A0A366LVZ7"/>
<dbReference type="PANTHER" id="PTHR34580">
    <property type="match status" value="1"/>
</dbReference>
<evidence type="ECO:0000313" key="5">
    <source>
        <dbReference type="Proteomes" id="UP000253303"/>
    </source>
</evidence>
<dbReference type="PROSITE" id="PS52050">
    <property type="entry name" value="WYL"/>
    <property type="match status" value="1"/>
</dbReference>
<gene>
    <name evidence="4" type="ORF">DP939_21420</name>
</gene>
<dbReference type="Pfam" id="PF13280">
    <property type="entry name" value="WYL"/>
    <property type="match status" value="1"/>
</dbReference>
<dbReference type="InterPro" id="IPR036390">
    <property type="entry name" value="WH_DNA-bd_sf"/>
</dbReference>
<evidence type="ECO:0000256" key="2">
    <source>
        <dbReference type="ARBA" id="ARBA00023163"/>
    </source>
</evidence>
<dbReference type="InterPro" id="IPR013196">
    <property type="entry name" value="HTH_11"/>
</dbReference>
<keyword evidence="1" id="KW-0805">Transcription regulation</keyword>
<dbReference type="Pfam" id="PF25583">
    <property type="entry name" value="WCX"/>
    <property type="match status" value="1"/>
</dbReference>
<name>A0A366LVZ7_9ACTN</name>
<dbReference type="SUPFAM" id="SSF46785">
    <property type="entry name" value="Winged helix' DNA-binding domain"/>
    <property type="match status" value="1"/>
</dbReference>
<dbReference type="SMART" id="SM00420">
    <property type="entry name" value="HTH_DEOR"/>
    <property type="match status" value="1"/>
</dbReference>
<dbReference type="PIRSF" id="PIRSF016838">
    <property type="entry name" value="PafC"/>
    <property type="match status" value="1"/>
</dbReference>
<dbReference type="EMBL" id="QMEY01000009">
    <property type="protein sequence ID" value="RBQ17937.1"/>
    <property type="molecule type" value="Genomic_DNA"/>
</dbReference>
<dbReference type="InterPro" id="IPR001034">
    <property type="entry name" value="DeoR_HTH"/>
</dbReference>
<organism evidence="4 5">
    <name type="scientific">Spongiactinospora rosea</name>
    <dbReference type="NCBI Taxonomy" id="2248750"/>
    <lineage>
        <taxon>Bacteria</taxon>
        <taxon>Bacillati</taxon>
        <taxon>Actinomycetota</taxon>
        <taxon>Actinomycetes</taxon>
        <taxon>Streptosporangiales</taxon>
        <taxon>Streptosporangiaceae</taxon>
        <taxon>Spongiactinospora</taxon>
    </lineage>
</organism>
<dbReference type="Gene3D" id="1.10.10.10">
    <property type="entry name" value="Winged helix-like DNA-binding domain superfamily/Winged helix DNA-binding domain"/>
    <property type="match status" value="1"/>
</dbReference>
<dbReference type="InterPro" id="IPR028349">
    <property type="entry name" value="PafC-like"/>
</dbReference>
<keyword evidence="5" id="KW-1185">Reference proteome</keyword>
<dbReference type="Pfam" id="PF08279">
    <property type="entry name" value="HTH_11"/>
    <property type="match status" value="1"/>
</dbReference>
<dbReference type="OrthoDB" id="3171994at2"/>
<dbReference type="PANTHER" id="PTHR34580:SF1">
    <property type="entry name" value="PROTEIN PAFC"/>
    <property type="match status" value="1"/>
</dbReference>